<protein>
    <recommendedName>
        <fullName evidence="3">BTB domain-containing protein</fullName>
    </recommendedName>
</protein>
<dbReference type="Gene3D" id="3.30.710.10">
    <property type="entry name" value="Potassium Channel Kv1.1, Chain A"/>
    <property type="match status" value="1"/>
</dbReference>
<evidence type="ECO:0000313" key="1">
    <source>
        <dbReference type="EMBL" id="KAF5251203.1"/>
    </source>
</evidence>
<proteinExistence type="predicted"/>
<sequence length="358" mass="40852">MRSISYDIDPGGDIELVLKKPNEQNIVPVEYHFWLRVAACERIRFPNPPLTGKYKALKGLYPDDKNDTEIEVRMRVSSRHLILASRTFEAMLEGPWSEASPSSRPLRQISAEGWDAFALAIVLESIHGRHFKVPQKTNIGLLTRIATIVDYYQCREAVALHYDKWIDSVSESEKLPSMICSASMMSLYVSWVFRDTDRFEVLAQNFLNYGTGLSIIETHDLPVNGILSKIDVQRRSLISRVLESLDSLQETLVKEGGCEEEQDSSCTAIMLGVLMRERHKLSRSLPPLVAPFEGHTLTQVLLRVKNLKKPTLPHSKKNPYEKIHHHDMHHPCTIQGRLAPVWDDIENNMFILLVNFPS</sequence>
<evidence type="ECO:0000313" key="2">
    <source>
        <dbReference type="Proteomes" id="UP000573603"/>
    </source>
</evidence>
<dbReference type="EMBL" id="JABEVY010000072">
    <property type="protein sequence ID" value="KAF5251203.1"/>
    <property type="molecule type" value="Genomic_DNA"/>
</dbReference>
<dbReference type="InterPro" id="IPR011333">
    <property type="entry name" value="SKP1/BTB/POZ_sf"/>
</dbReference>
<comment type="caution">
    <text evidence="1">The sequence shown here is derived from an EMBL/GenBank/DDBJ whole genome shotgun (WGS) entry which is preliminary data.</text>
</comment>
<organism evidence="1 2">
    <name type="scientific">Fusarium anthophilum</name>
    <dbReference type="NCBI Taxonomy" id="48485"/>
    <lineage>
        <taxon>Eukaryota</taxon>
        <taxon>Fungi</taxon>
        <taxon>Dikarya</taxon>
        <taxon>Ascomycota</taxon>
        <taxon>Pezizomycotina</taxon>
        <taxon>Sordariomycetes</taxon>
        <taxon>Hypocreomycetidae</taxon>
        <taxon>Hypocreales</taxon>
        <taxon>Nectriaceae</taxon>
        <taxon>Fusarium</taxon>
        <taxon>Fusarium fujikuroi species complex</taxon>
    </lineage>
</organism>
<keyword evidence="2" id="KW-1185">Reference proteome</keyword>
<name>A0A8H4ZR19_9HYPO</name>
<reference evidence="1 2" key="1">
    <citation type="journal article" date="2020" name="BMC Genomics">
        <title>Correction to: Identification and distribution of gene clusters required for synthesis of sphingolipid metabolism inhibitors in diverse species of the filamentous fungus Fusarium.</title>
        <authorList>
            <person name="Kim H.S."/>
            <person name="Lohmar J.M."/>
            <person name="Busman M."/>
            <person name="Brown D.W."/>
            <person name="Naumann T.A."/>
            <person name="Divon H.H."/>
            <person name="Lysoe E."/>
            <person name="Uhlig S."/>
            <person name="Proctor R.H."/>
        </authorList>
    </citation>
    <scope>NUCLEOTIDE SEQUENCE [LARGE SCALE GENOMIC DNA]</scope>
    <source>
        <strain evidence="1 2">NRRL 25214</strain>
    </source>
</reference>
<evidence type="ECO:0008006" key="3">
    <source>
        <dbReference type="Google" id="ProtNLM"/>
    </source>
</evidence>
<accession>A0A8H4ZR19</accession>
<gene>
    <name evidence="1" type="ORF">FANTH_3638</name>
</gene>
<dbReference type="Proteomes" id="UP000573603">
    <property type="component" value="Unassembled WGS sequence"/>
</dbReference>
<dbReference type="AlphaFoldDB" id="A0A8H4ZR19"/>